<reference evidence="3" key="1">
    <citation type="journal article" date="2021" name="PeerJ">
        <title>Extensive microbial diversity within the chicken gut microbiome revealed by metagenomics and culture.</title>
        <authorList>
            <person name="Gilroy R."/>
            <person name="Ravi A."/>
            <person name="Getino M."/>
            <person name="Pursley I."/>
            <person name="Horton D.L."/>
            <person name="Alikhan N.F."/>
            <person name="Baker D."/>
            <person name="Gharbi K."/>
            <person name="Hall N."/>
            <person name="Watson M."/>
            <person name="Adriaenssens E.M."/>
            <person name="Foster-Nyarko E."/>
            <person name="Jarju S."/>
            <person name="Secka A."/>
            <person name="Antonio M."/>
            <person name="Oren A."/>
            <person name="Chaudhuri R.R."/>
            <person name="La Ragione R."/>
            <person name="Hildebrand F."/>
            <person name="Pallen M.J."/>
        </authorList>
    </citation>
    <scope>NUCLEOTIDE SEQUENCE</scope>
    <source>
        <strain evidence="3">ChiHecec2B26-7398</strain>
    </source>
</reference>
<sequence>MKPFVRIFMVSALLLLLTAYGGPLLPDSTAAPPAGEPAATATPAPQPTVTPKPTPTPAPDPSDTLEYTMLPVTWEGRAFGSYESETWQFMPRAEAEAARKNGYLLAQGLYEGDAEKVRAALSDRVLAAGNPLEELEGLKIAEIMLAGGLYEIPYMSLTVADPGVTPLLAGEHTYNLRFDETGKVDFFSLFSVAAADALADGEDWVSLGNWGIQETIQGDTLQGVRYSIQGRLADPLGLRAAEVRGTRVQYHADRQPDGMWGESVEEEETSIPGKWPLPLDLHETYGEPPEGNVLSPEERQQVCDQLNRKFASLRDGTYDDGFGGDPARKILYAWDNARPLPLTVTPESLRSQRYSERNPDIPSGVSVWVPLPDHCWVVYNIAESGGAAGELSGRSYVLEVP</sequence>
<keyword evidence="2" id="KW-0732">Signal</keyword>
<evidence type="ECO:0000313" key="3">
    <source>
        <dbReference type="EMBL" id="HIX94064.1"/>
    </source>
</evidence>
<dbReference type="AlphaFoldDB" id="A0A9D1XZ46"/>
<organism evidence="3 4">
    <name type="scientific">Candidatus Gemmiger excrementipullorum</name>
    <dbReference type="NCBI Taxonomy" id="2838610"/>
    <lineage>
        <taxon>Bacteria</taxon>
        <taxon>Bacillati</taxon>
        <taxon>Bacillota</taxon>
        <taxon>Clostridia</taxon>
        <taxon>Eubacteriales</taxon>
        <taxon>Gemmiger</taxon>
    </lineage>
</organism>
<evidence type="ECO:0000256" key="2">
    <source>
        <dbReference type="SAM" id="SignalP"/>
    </source>
</evidence>
<dbReference type="Proteomes" id="UP000886751">
    <property type="component" value="Unassembled WGS sequence"/>
</dbReference>
<reference evidence="3" key="2">
    <citation type="submission" date="2021-04" db="EMBL/GenBank/DDBJ databases">
        <authorList>
            <person name="Gilroy R."/>
        </authorList>
    </citation>
    <scope>NUCLEOTIDE SEQUENCE</scope>
    <source>
        <strain evidence="3">ChiHecec2B26-7398</strain>
    </source>
</reference>
<dbReference type="EMBL" id="DXEI01000024">
    <property type="protein sequence ID" value="HIX94064.1"/>
    <property type="molecule type" value="Genomic_DNA"/>
</dbReference>
<evidence type="ECO:0008006" key="5">
    <source>
        <dbReference type="Google" id="ProtNLM"/>
    </source>
</evidence>
<accession>A0A9D1XZ46</accession>
<feature type="region of interest" description="Disordered" evidence="1">
    <location>
        <begin position="28"/>
        <end position="64"/>
    </location>
</feature>
<proteinExistence type="predicted"/>
<protein>
    <recommendedName>
        <fullName evidence="5">CAP domain-containing protein</fullName>
    </recommendedName>
</protein>
<comment type="caution">
    <text evidence="3">The sequence shown here is derived from an EMBL/GenBank/DDBJ whole genome shotgun (WGS) entry which is preliminary data.</text>
</comment>
<evidence type="ECO:0000313" key="4">
    <source>
        <dbReference type="Proteomes" id="UP000886751"/>
    </source>
</evidence>
<evidence type="ECO:0000256" key="1">
    <source>
        <dbReference type="SAM" id="MobiDB-lite"/>
    </source>
</evidence>
<gene>
    <name evidence="3" type="ORF">H9846_01220</name>
</gene>
<feature type="signal peptide" evidence="2">
    <location>
        <begin position="1"/>
        <end position="21"/>
    </location>
</feature>
<feature type="compositionally biased region" description="Pro residues" evidence="1">
    <location>
        <begin position="44"/>
        <end position="60"/>
    </location>
</feature>
<name>A0A9D1XZ46_9FIRM</name>
<feature type="compositionally biased region" description="Low complexity" evidence="1">
    <location>
        <begin position="28"/>
        <end position="43"/>
    </location>
</feature>
<feature type="chain" id="PRO_5039117390" description="CAP domain-containing protein" evidence="2">
    <location>
        <begin position="22"/>
        <end position="401"/>
    </location>
</feature>